<reference evidence="2" key="1">
    <citation type="submission" date="2016-09" db="EMBL/GenBank/DDBJ databases">
        <title>Draft genome of thermotolerant cyanobacterium Desertifilum sp. strain IPPAS B-1220.</title>
        <authorList>
            <person name="Sinetova M.A."/>
            <person name="Bolakhan K."/>
            <person name="Zayadan B.K."/>
            <person name="Mironov K.S."/>
            <person name="Ustinova V."/>
            <person name="Kupriyanova E.V."/>
            <person name="Sidorov R.A."/>
            <person name="Skrypnik A.N."/>
            <person name="Gogoleva N.E."/>
            <person name="Gogolev Y.V."/>
            <person name="Los D.A."/>
        </authorList>
    </citation>
    <scope>NUCLEOTIDE SEQUENCE [LARGE SCALE GENOMIC DNA]</scope>
    <source>
        <strain evidence="2">IPPAS B-1220</strain>
    </source>
</reference>
<protein>
    <recommendedName>
        <fullName evidence="1">DUF4168 domain-containing protein</fullName>
    </recommendedName>
</protein>
<dbReference type="AlphaFoldDB" id="A0A1E5QG03"/>
<accession>A0A1E5QG03</accession>
<name>A0A1E5QG03_9CYAN</name>
<dbReference type="Pfam" id="PF13767">
    <property type="entry name" value="DUF4168"/>
    <property type="match status" value="1"/>
</dbReference>
<dbReference type="InterPro" id="IPR025433">
    <property type="entry name" value="DUF4168"/>
</dbReference>
<dbReference type="STRING" id="1781255.BH720_18890"/>
<feature type="domain" description="DUF4168" evidence="1">
    <location>
        <begin position="64"/>
        <end position="138"/>
    </location>
</feature>
<evidence type="ECO:0000259" key="1">
    <source>
        <dbReference type="Pfam" id="PF13767"/>
    </source>
</evidence>
<evidence type="ECO:0000313" key="2">
    <source>
        <dbReference type="EMBL" id="OEJ73612.1"/>
    </source>
</evidence>
<sequence length="148" mass="16680">MIDRILSKLKKRWIWAFVLISSILCMNLPVFAQDLPQATGGKEQTAQSSQTLRLNLDASTIPAEKVSQFAKAYLQVLALIEGQQAQLHAAETEVEFHRKEREIQDQAFAIIEQVGLTKSEYLQLLNLANIDPEFGERVAVQLQEISSK</sequence>
<gene>
    <name evidence="2" type="ORF">BH720_18890</name>
</gene>
<dbReference type="EMBL" id="MJGC01000084">
    <property type="protein sequence ID" value="OEJ73612.1"/>
    <property type="molecule type" value="Genomic_DNA"/>
</dbReference>
<proteinExistence type="predicted"/>
<organism evidence="2">
    <name type="scientific">Desertifilum tharense IPPAS B-1220</name>
    <dbReference type="NCBI Taxonomy" id="1781255"/>
    <lineage>
        <taxon>Bacteria</taxon>
        <taxon>Bacillati</taxon>
        <taxon>Cyanobacteriota</taxon>
        <taxon>Cyanophyceae</taxon>
        <taxon>Desertifilales</taxon>
        <taxon>Desertifilaceae</taxon>
        <taxon>Desertifilum</taxon>
    </lineage>
</organism>
<comment type="caution">
    <text evidence="2">The sequence shown here is derived from an EMBL/GenBank/DDBJ whole genome shotgun (WGS) entry which is preliminary data.</text>
</comment>